<organism evidence="10 11">
    <name type="scientific">Pseudooceanicola albus</name>
    <dbReference type="NCBI Taxonomy" id="2692189"/>
    <lineage>
        <taxon>Bacteria</taxon>
        <taxon>Pseudomonadati</taxon>
        <taxon>Pseudomonadota</taxon>
        <taxon>Alphaproteobacteria</taxon>
        <taxon>Rhodobacterales</taxon>
        <taxon>Paracoccaceae</taxon>
        <taxon>Pseudooceanicola</taxon>
    </lineage>
</organism>
<keyword evidence="4" id="KW-0547">Nucleotide-binding</keyword>
<sequence length="315" mass="32611">MTGLPACGAIDLGGTKIEARLFDADLADLDSRRIATPTADFDSFLTALAAQIRWLCDRAGRSDLPIGICVPGLVDPDTGLAFASNVPITGRDLGQALEALFHRRFPLANDCMALALSEANGGAGEGFESVVGLIIGTGVGAGQALNGQMVPRHGGLAVEIGHVGMTARKLIPHDLPLSPCGCGKTGCMERYMAGSAFARLSEWKLGHPVEGPELVARAAAGEPAMAAILDLWTDLAAECLLTIQLMLAPDCIVIGGGVSRLPGLIPRLAAALEANRLGPARLPELRIAQHGDSSGARGMAHLALSRGLEFKTEAS</sequence>
<dbReference type="EMBL" id="WUMU01000013">
    <property type="protein sequence ID" value="MXN18507.1"/>
    <property type="molecule type" value="Genomic_DNA"/>
</dbReference>
<comment type="catalytic activity">
    <reaction evidence="9">
        <text>N-acetyl-D-glucosamine + ATP = N-acetyl-D-glucosamine 6-phosphate + ADP + H(+)</text>
        <dbReference type="Rhea" id="RHEA:17417"/>
        <dbReference type="ChEBI" id="CHEBI:15378"/>
        <dbReference type="ChEBI" id="CHEBI:30616"/>
        <dbReference type="ChEBI" id="CHEBI:57513"/>
        <dbReference type="ChEBI" id="CHEBI:456216"/>
        <dbReference type="ChEBI" id="CHEBI:506227"/>
        <dbReference type="EC" id="2.7.1.59"/>
    </reaction>
</comment>
<evidence type="ECO:0000256" key="4">
    <source>
        <dbReference type="ARBA" id="ARBA00022741"/>
    </source>
</evidence>
<evidence type="ECO:0000256" key="9">
    <source>
        <dbReference type="ARBA" id="ARBA00049065"/>
    </source>
</evidence>
<gene>
    <name evidence="10" type="ORF">GR170_11725</name>
</gene>
<proteinExistence type="predicted"/>
<dbReference type="InterPro" id="IPR000600">
    <property type="entry name" value="ROK"/>
</dbReference>
<evidence type="ECO:0000256" key="2">
    <source>
        <dbReference type="ARBA" id="ARBA00022679"/>
    </source>
</evidence>
<dbReference type="GO" id="GO:0045127">
    <property type="term" value="F:N-acetylglucosamine kinase activity"/>
    <property type="evidence" value="ECO:0007669"/>
    <property type="project" value="UniProtKB-EC"/>
</dbReference>
<dbReference type="PANTHER" id="PTHR18964:SF162">
    <property type="entry name" value="N-ACETYL-D-GLUCOSAMINE KINASE"/>
    <property type="match status" value="1"/>
</dbReference>
<evidence type="ECO:0000256" key="1">
    <source>
        <dbReference type="ARBA" id="ARBA00012122"/>
    </source>
</evidence>
<evidence type="ECO:0000256" key="7">
    <source>
        <dbReference type="ARBA" id="ARBA00022840"/>
    </source>
</evidence>
<dbReference type="AlphaFoldDB" id="A0A6L7G4R3"/>
<evidence type="ECO:0000313" key="11">
    <source>
        <dbReference type="Proteomes" id="UP000477911"/>
    </source>
</evidence>
<comment type="caution">
    <text evidence="10">The sequence shown here is derived from an EMBL/GenBank/DDBJ whole genome shotgun (WGS) entry which is preliminary data.</text>
</comment>
<reference evidence="10 11" key="1">
    <citation type="submission" date="2019-12" db="EMBL/GenBank/DDBJ databases">
        <authorList>
            <person name="Li M."/>
        </authorList>
    </citation>
    <scope>NUCLEOTIDE SEQUENCE [LARGE SCALE GENOMIC DNA]</scope>
    <source>
        <strain evidence="10 11">GBMRC 2024</strain>
    </source>
</reference>
<dbReference type="Pfam" id="PF00480">
    <property type="entry name" value="ROK"/>
    <property type="match status" value="1"/>
</dbReference>
<dbReference type="Proteomes" id="UP000477911">
    <property type="component" value="Unassembled WGS sequence"/>
</dbReference>
<evidence type="ECO:0000256" key="5">
    <source>
        <dbReference type="ARBA" id="ARBA00022777"/>
    </source>
</evidence>
<keyword evidence="3" id="KW-0479">Metal-binding</keyword>
<evidence type="ECO:0000256" key="3">
    <source>
        <dbReference type="ARBA" id="ARBA00022723"/>
    </source>
</evidence>
<evidence type="ECO:0000313" key="10">
    <source>
        <dbReference type="EMBL" id="MXN18507.1"/>
    </source>
</evidence>
<dbReference type="PANTHER" id="PTHR18964">
    <property type="entry name" value="ROK (REPRESSOR, ORF, KINASE) FAMILY"/>
    <property type="match status" value="1"/>
</dbReference>
<dbReference type="GO" id="GO:0005524">
    <property type="term" value="F:ATP binding"/>
    <property type="evidence" value="ECO:0007669"/>
    <property type="project" value="UniProtKB-KW"/>
</dbReference>
<keyword evidence="8" id="KW-0119">Carbohydrate metabolism</keyword>
<dbReference type="SUPFAM" id="SSF53067">
    <property type="entry name" value="Actin-like ATPase domain"/>
    <property type="match status" value="1"/>
</dbReference>
<dbReference type="Gene3D" id="3.30.420.40">
    <property type="match status" value="2"/>
</dbReference>
<dbReference type="GO" id="GO:0046872">
    <property type="term" value="F:metal ion binding"/>
    <property type="evidence" value="ECO:0007669"/>
    <property type="project" value="UniProtKB-KW"/>
</dbReference>
<protein>
    <recommendedName>
        <fullName evidence="1">N-acetylglucosamine kinase</fullName>
        <ecNumber evidence="1">2.7.1.59</ecNumber>
    </recommendedName>
</protein>
<keyword evidence="11" id="KW-1185">Reference proteome</keyword>
<accession>A0A6L7G4R3</accession>
<evidence type="ECO:0000256" key="6">
    <source>
        <dbReference type="ARBA" id="ARBA00022833"/>
    </source>
</evidence>
<dbReference type="RefSeq" id="WP_160894639.1">
    <property type="nucleotide sequence ID" value="NZ_WUMU01000013.1"/>
</dbReference>
<keyword evidence="2" id="KW-0808">Transferase</keyword>
<keyword evidence="5" id="KW-0418">Kinase</keyword>
<name>A0A6L7G4R3_9RHOB</name>
<dbReference type="InterPro" id="IPR043129">
    <property type="entry name" value="ATPase_NBD"/>
</dbReference>
<dbReference type="EC" id="2.7.1.59" evidence="1"/>
<keyword evidence="6" id="KW-0862">Zinc</keyword>
<evidence type="ECO:0000256" key="8">
    <source>
        <dbReference type="ARBA" id="ARBA00023277"/>
    </source>
</evidence>
<keyword evidence="7" id="KW-0067">ATP-binding</keyword>